<dbReference type="Proteomes" id="UP001049176">
    <property type="component" value="Chromosome 10"/>
</dbReference>
<dbReference type="RefSeq" id="XP_043002609.1">
    <property type="nucleotide sequence ID" value="XM_043159011.1"/>
</dbReference>
<accession>A0A9P7RMY2</accession>
<evidence type="ECO:0000313" key="2">
    <source>
        <dbReference type="Proteomes" id="UP001049176"/>
    </source>
</evidence>
<organism evidence="1 2">
    <name type="scientific">Marasmius oreades</name>
    <name type="common">fairy-ring Marasmius</name>
    <dbReference type="NCBI Taxonomy" id="181124"/>
    <lineage>
        <taxon>Eukaryota</taxon>
        <taxon>Fungi</taxon>
        <taxon>Dikarya</taxon>
        <taxon>Basidiomycota</taxon>
        <taxon>Agaricomycotina</taxon>
        <taxon>Agaricomycetes</taxon>
        <taxon>Agaricomycetidae</taxon>
        <taxon>Agaricales</taxon>
        <taxon>Marasmiineae</taxon>
        <taxon>Marasmiaceae</taxon>
        <taxon>Marasmius</taxon>
    </lineage>
</organism>
<keyword evidence="2" id="KW-1185">Reference proteome</keyword>
<sequence>MQDMWLCETQCRTLRETRRDDAVVLTPNGSKGIVEVDSSGISCEAMKVWRLID</sequence>
<dbReference type="EMBL" id="CM032190">
    <property type="protein sequence ID" value="KAG7086138.1"/>
    <property type="molecule type" value="Genomic_DNA"/>
</dbReference>
<dbReference type="GeneID" id="66071173"/>
<gene>
    <name evidence="1" type="ORF">E1B28_002097</name>
</gene>
<dbReference type="AlphaFoldDB" id="A0A9P7RMY2"/>
<comment type="caution">
    <text evidence="1">The sequence shown here is derived from an EMBL/GenBank/DDBJ whole genome shotgun (WGS) entry which is preliminary data.</text>
</comment>
<dbReference type="KEGG" id="more:E1B28_002097"/>
<proteinExistence type="predicted"/>
<reference evidence="1" key="1">
    <citation type="journal article" date="2021" name="Genome Biol. Evol.">
        <title>The assembled and annotated genome of the fairy-ring fungus Marasmius oreades.</title>
        <authorList>
            <person name="Hiltunen M."/>
            <person name="Ament-Velasquez S.L."/>
            <person name="Johannesson H."/>
        </authorList>
    </citation>
    <scope>NUCLEOTIDE SEQUENCE</scope>
    <source>
        <strain evidence="1">03SP1</strain>
    </source>
</reference>
<evidence type="ECO:0000313" key="1">
    <source>
        <dbReference type="EMBL" id="KAG7086138.1"/>
    </source>
</evidence>
<name>A0A9P7RMY2_9AGAR</name>
<protein>
    <submittedName>
        <fullName evidence="1">Uncharacterized protein</fullName>
    </submittedName>
</protein>